<evidence type="ECO:0000313" key="1">
    <source>
        <dbReference type="EMBL" id="VDN60932.1"/>
    </source>
</evidence>
<sequence>MSGNCAYGEEITDYGCHKTNQDCGINMKFQKLYKVLLLEYSYPVSRCMQRCVCDKNAYIGNGRKCIKKEFLGQQKATMVK</sequence>
<keyword evidence="3" id="KW-1185">Reference proteome</keyword>
<dbReference type="Proteomes" id="UP000274756">
    <property type="component" value="Unassembled WGS sequence"/>
</dbReference>
<dbReference type="Proteomes" id="UP000038040">
    <property type="component" value="Unplaced"/>
</dbReference>
<reference evidence="4" key="1">
    <citation type="submission" date="2017-02" db="UniProtKB">
        <authorList>
            <consortium name="WormBaseParasite"/>
        </authorList>
    </citation>
    <scope>IDENTIFICATION</scope>
</reference>
<dbReference type="AlphaFoldDB" id="A0A0N4UQY7"/>
<dbReference type="EMBL" id="UYYG01001272">
    <property type="protein sequence ID" value="VDN60932.1"/>
    <property type="molecule type" value="Genomic_DNA"/>
</dbReference>
<evidence type="ECO:0000313" key="2">
    <source>
        <dbReference type="Proteomes" id="UP000038040"/>
    </source>
</evidence>
<dbReference type="WBParaSite" id="DME_0001045301-mRNA-1">
    <property type="protein sequence ID" value="DME_0001045301-mRNA-1"/>
    <property type="gene ID" value="DME_0001045301"/>
</dbReference>
<evidence type="ECO:0000313" key="3">
    <source>
        <dbReference type="Proteomes" id="UP000274756"/>
    </source>
</evidence>
<accession>A0A0N4UQY7</accession>
<reference evidence="1 3" key="2">
    <citation type="submission" date="2018-11" db="EMBL/GenBank/DDBJ databases">
        <authorList>
            <consortium name="Pathogen Informatics"/>
        </authorList>
    </citation>
    <scope>NUCLEOTIDE SEQUENCE [LARGE SCALE GENOMIC DNA]</scope>
</reference>
<organism evidence="2 4">
    <name type="scientific">Dracunculus medinensis</name>
    <name type="common">Guinea worm</name>
    <dbReference type="NCBI Taxonomy" id="318479"/>
    <lineage>
        <taxon>Eukaryota</taxon>
        <taxon>Metazoa</taxon>
        <taxon>Ecdysozoa</taxon>
        <taxon>Nematoda</taxon>
        <taxon>Chromadorea</taxon>
        <taxon>Rhabditida</taxon>
        <taxon>Spirurina</taxon>
        <taxon>Dracunculoidea</taxon>
        <taxon>Dracunculidae</taxon>
        <taxon>Dracunculus</taxon>
    </lineage>
</organism>
<protein>
    <submittedName>
        <fullName evidence="4">Apple domain-containing protein</fullName>
    </submittedName>
</protein>
<name>A0A0N4UQY7_DRAME</name>
<evidence type="ECO:0000313" key="4">
    <source>
        <dbReference type="WBParaSite" id="DME_0001045301-mRNA-1"/>
    </source>
</evidence>
<gene>
    <name evidence="1" type="ORF">DME_LOCUS10905</name>
</gene>
<proteinExistence type="predicted"/>